<gene>
    <name evidence="1" type="ORF">CLV92_101134</name>
</gene>
<proteinExistence type="predicted"/>
<evidence type="ECO:0008006" key="3">
    <source>
        <dbReference type="Google" id="ProtNLM"/>
    </source>
</evidence>
<sequence length="159" mass="17521">MLVSMISVELALELRAAGLRWRPAAGDRFVIPGRGMDEDVFTLAEMTVEVQDHPTGRVIGFNGTTEWALDSVDEPDAVWMPAEHQLRDLLGERFSRLERRDVGAGDTAGEVYRVVVLDEHGGQVFEDDDPARAYARAVLDRLRRTGTGTGPARERSTAG</sequence>
<reference evidence="1 2" key="1">
    <citation type="submission" date="2018-02" db="EMBL/GenBank/DDBJ databases">
        <title>Genomic Encyclopedia of Archaeal and Bacterial Type Strains, Phase II (KMG-II): from individual species to whole genera.</title>
        <authorList>
            <person name="Goeker M."/>
        </authorList>
    </citation>
    <scope>NUCLEOTIDE SEQUENCE [LARGE SCALE GENOMIC DNA]</scope>
    <source>
        <strain evidence="1 2">DSM 22857</strain>
    </source>
</reference>
<accession>A0A2S6IVQ0</accession>
<comment type="caution">
    <text evidence="1">The sequence shown here is derived from an EMBL/GenBank/DDBJ whole genome shotgun (WGS) entry which is preliminary data.</text>
</comment>
<organism evidence="1 2">
    <name type="scientific">Kineococcus xinjiangensis</name>
    <dbReference type="NCBI Taxonomy" id="512762"/>
    <lineage>
        <taxon>Bacteria</taxon>
        <taxon>Bacillati</taxon>
        <taxon>Actinomycetota</taxon>
        <taxon>Actinomycetes</taxon>
        <taxon>Kineosporiales</taxon>
        <taxon>Kineosporiaceae</taxon>
        <taxon>Kineococcus</taxon>
    </lineage>
</organism>
<protein>
    <recommendedName>
        <fullName evidence="3">Pilus assembly protein CpaE</fullName>
    </recommendedName>
</protein>
<evidence type="ECO:0000313" key="1">
    <source>
        <dbReference type="EMBL" id="PPK98439.1"/>
    </source>
</evidence>
<evidence type="ECO:0000313" key="2">
    <source>
        <dbReference type="Proteomes" id="UP000239485"/>
    </source>
</evidence>
<dbReference type="EMBL" id="PTJD01000001">
    <property type="protein sequence ID" value="PPK98439.1"/>
    <property type="molecule type" value="Genomic_DNA"/>
</dbReference>
<name>A0A2S6IVQ0_9ACTN</name>
<keyword evidence="2" id="KW-1185">Reference proteome</keyword>
<dbReference type="AlphaFoldDB" id="A0A2S6IVQ0"/>
<dbReference type="Proteomes" id="UP000239485">
    <property type="component" value="Unassembled WGS sequence"/>
</dbReference>